<evidence type="ECO:0000259" key="6">
    <source>
        <dbReference type="Pfam" id="PF01957"/>
    </source>
</evidence>
<organism evidence="7 8">
    <name type="scientific">Paenibacillus hodogayensis</name>
    <dbReference type="NCBI Taxonomy" id="279208"/>
    <lineage>
        <taxon>Bacteria</taxon>
        <taxon>Bacillati</taxon>
        <taxon>Bacillota</taxon>
        <taxon>Bacilli</taxon>
        <taxon>Bacillales</taxon>
        <taxon>Paenibacillaceae</taxon>
        <taxon>Paenibacillus</taxon>
    </lineage>
</organism>
<evidence type="ECO:0000256" key="1">
    <source>
        <dbReference type="ARBA" id="ARBA00004141"/>
    </source>
</evidence>
<evidence type="ECO:0000256" key="3">
    <source>
        <dbReference type="ARBA" id="ARBA00022989"/>
    </source>
</evidence>
<proteinExistence type="predicted"/>
<comment type="caution">
    <text evidence="7">The sequence shown here is derived from an EMBL/GenBank/DDBJ whole genome shotgun (WGS) entry which is preliminary data.</text>
</comment>
<evidence type="ECO:0000256" key="5">
    <source>
        <dbReference type="SAM" id="Phobius"/>
    </source>
</evidence>
<dbReference type="SUPFAM" id="SSF141322">
    <property type="entry name" value="NfeD domain-like"/>
    <property type="match status" value="1"/>
</dbReference>
<feature type="transmembrane region" description="Helical" evidence="5">
    <location>
        <begin position="47"/>
        <end position="65"/>
    </location>
</feature>
<accession>A0ABV5VZF2</accession>
<keyword evidence="3 5" id="KW-1133">Transmembrane helix</keyword>
<evidence type="ECO:0000313" key="7">
    <source>
        <dbReference type="EMBL" id="MFB9753443.1"/>
    </source>
</evidence>
<dbReference type="PANTHER" id="PTHR33507">
    <property type="entry name" value="INNER MEMBRANE PROTEIN YBBJ"/>
    <property type="match status" value="1"/>
</dbReference>
<dbReference type="RefSeq" id="WP_344904121.1">
    <property type="nucleotide sequence ID" value="NZ_BAAAYO010000001.1"/>
</dbReference>
<dbReference type="InterPro" id="IPR052165">
    <property type="entry name" value="Membrane_assoc_protease"/>
</dbReference>
<evidence type="ECO:0000313" key="8">
    <source>
        <dbReference type="Proteomes" id="UP001589619"/>
    </source>
</evidence>
<comment type="subcellular location">
    <subcellularLocation>
        <location evidence="1">Membrane</location>
        <topology evidence="1">Multi-pass membrane protein</topology>
    </subcellularLocation>
</comment>
<dbReference type="Pfam" id="PF01957">
    <property type="entry name" value="NfeD"/>
    <property type="match status" value="1"/>
</dbReference>
<keyword evidence="8" id="KW-1185">Reference proteome</keyword>
<feature type="transmembrane region" description="Helical" evidence="5">
    <location>
        <begin position="7"/>
        <end position="35"/>
    </location>
</feature>
<dbReference type="EMBL" id="JBHMAG010000012">
    <property type="protein sequence ID" value="MFB9753443.1"/>
    <property type="molecule type" value="Genomic_DNA"/>
</dbReference>
<protein>
    <submittedName>
        <fullName evidence="7">NfeD family protein</fullName>
    </submittedName>
</protein>
<evidence type="ECO:0000256" key="4">
    <source>
        <dbReference type="ARBA" id="ARBA00023136"/>
    </source>
</evidence>
<dbReference type="InterPro" id="IPR012340">
    <property type="entry name" value="NA-bd_OB-fold"/>
</dbReference>
<reference evidence="7 8" key="1">
    <citation type="submission" date="2024-09" db="EMBL/GenBank/DDBJ databases">
        <authorList>
            <person name="Sun Q."/>
            <person name="Mori K."/>
        </authorList>
    </citation>
    <scope>NUCLEOTIDE SEQUENCE [LARGE SCALE GENOMIC DNA]</scope>
    <source>
        <strain evidence="7 8">JCM 12520</strain>
    </source>
</reference>
<sequence>MELWAIWLIIAGVLLVVEMLTLTFYLLWVAIGAVVASAVALFVSESFIWQVLAGSVVVLVLTLFTKRITRYFKTSKGFKDAVDELQGKQGIVVEPIIDGKPGIVKVGSETWSAVAEESLGKGETVEVLERGSALLKVTKWRGDV</sequence>
<keyword evidence="4 5" id="KW-0472">Membrane</keyword>
<dbReference type="Gene3D" id="2.40.50.140">
    <property type="entry name" value="Nucleic acid-binding proteins"/>
    <property type="match status" value="1"/>
</dbReference>
<keyword evidence="2 5" id="KW-0812">Transmembrane</keyword>
<evidence type="ECO:0000256" key="2">
    <source>
        <dbReference type="ARBA" id="ARBA00022692"/>
    </source>
</evidence>
<dbReference type="InterPro" id="IPR002810">
    <property type="entry name" value="NfeD-like_C"/>
</dbReference>
<feature type="domain" description="NfeD-like C-terminal" evidence="6">
    <location>
        <begin position="82"/>
        <end position="139"/>
    </location>
</feature>
<gene>
    <name evidence="7" type="ORF">ACFFNY_17900</name>
</gene>
<dbReference type="Proteomes" id="UP001589619">
    <property type="component" value="Unassembled WGS sequence"/>
</dbReference>
<name>A0ABV5VZF2_9BACL</name>
<dbReference type="PANTHER" id="PTHR33507:SF3">
    <property type="entry name" value="INNER MEMBRANE PROTEIN YBBJ"/>
    <property type="match status" value="1"/>
</dbReference>